<dbReference type="InterPro" id="IPR007395">
    <property type="entry name" value="Zn_peptidase_2"/>
</dbReference>
<protein>
    <submittedName>
        <fullName evidence="1">Peptidase</fullName>
    </submittedName>
</protein>
<evidence type="ECO:0000313" key="1">
    <source>
        <dbReference type="EMBL" id="AWV89261.1"/>
    </source>
</evidence>
<dbReference type="EMBL" id="CP030032">
    <property type="protein sequence ID" value="AWV89261.1"/>
    <property type="molecule type" value="Genomic_DNA"/>
</dbReference>
<gene>
    <name evidence="1" type="ORF">DN745_07870</name>
</gene>
<dbReference type="Proteomes" id="UP000249799">
    <property type="component" value="Chromosome"/>
</dbReference>
<dbReference type="PANTHER" id="PTHR36434">
    <property type="entry name" value="MEMBRANE PROTEASE YUGP-RELATED"/>
    <property type="match status" value="1"/>
</dbReference>
<sequence length="230" mass="24915">MFLDPIYLLIMGVGFVLSLGAQFWVKNRVNKWLKVPTSRGMTGRDVAQEILRVKGITDVTVEQTPGFLSDHYDPSSRTLRLSPDIYNGRSVTAAGIAAHEVGHAIQHKEGYWPMTIRQKMVPVANIGTNLGVWIMIAGLFIGITGLAKVGVLLFAGFVGFTVVTLPVEFDASARAKRAVADYNIVGPRELGGVSQVLTAAAATYVAAAVSAILQLLYWLYRLGLLGGRRD</sequence>
<name>A0A2Z4FJW7_9DELT</name>
<evidence type="ECO:0000313" key="2">
    <source>
        <dbReference type="Proteomes" id="UP000249799"/>
    </source>
</evidence>
<proteinExistence type="predicted"/>
<keyword evidence="2" id="KW-1185">Reference proteome</keyword>
<dbReference type="AlphaFoldDB" id="A0A2Z4FJW7"/>
<dbReference type="OrthoDB" id="9805386at2"/>
<dbReference type="Pfam" id="PF04298">
    <property type="entry name" value="Zn_peptidase_2"/>
    <property type="match status" value="1"/>
</dbReference>
<reference evidence="1 2" key="1">
    <citation type="submission" date="2018-06" db="EMBL/GenBank/DDBJ databases">
        <title>Lujinxingia sediminis gen. nov. sp. nov., a new facultative anaerobic member of the class Deltaproteobacteria, and proposal of Lujinxingaceae fam. nov.</title>
        <authorList>
            <person name="Guo L.-Y."/>
            <person name="Li C.-M."/>
            <person name="Wang S."/>
            <person name="Du Z.-J."/>
        </authorList>
    </citation>
    <scope>NUCLEOTIDE SEQUENCE [LARGE SCALE GENOMIC DNA]</scope>
    <source>
        <strain evidence="1 2">FA350</strain>
    </source>
</reference>
<organism evidence="1 2">
    <name type="scientific">Bradymonas sediminis</name>
    <dbReference type="NCBI Taxonomy" id="1548548"/>
    <lineage>
        <taxon>Bacteria</taxon>
        <taxon>Deltaproteobacteria</taxon>
        <taxon>Bradymonadales</taxon>
        <taxon>Bradymonadaceae</taxon>
        <taxon>Bradymonas</taxon>
    </lineage>
</organism>
<accession>A0A2Z4FJW7</accession>
<dbReference type="PANTHER" id="PTHR36434:SF1">
    <property type="entry name" value="MEMBRANE PROTEASE YUGP-RELATED"/>
    <property type="match status" value="1"/>
</dbReference>
<dbReference type="KEGG" id="bsed:DN745_07870"/>
<dbReference type="RefSeq" id="WP_111333614.1">
    <property type="nucleotide sequence ID" value="NZ_CP030032.1"/>
</dbReference>